<dbReference type="PANTHER" id="PTHR16165:SF5">
    <property type="entry name" value="NXPE FAMILY MEMBER 3"/>
    <property type="match status" value="1"/>
</dbReference>
<dbReference type="RefSeq" id="XP_020916504.1">
    <property type="nucleotide sequence ID" value="XM_021060845.2"/>
</dbReference>
<dbReference type="AlphaFoldDB" id="A0A913YA01"/>
<dbReference type="Gene3D" id="2.60.40.10">
    <property type="entry name" value="Immunoglobulins"/>
    <property type="match status" value="1"/>
</dbReference>
<dbReference type="SUPFAM" id="SSF81296">
    <property type="entry name" value="E set domains"/>
    <property type="match status" value="1"/>
</dbReference>
<dbReference type="KEGG" id="epa:110253894"/>
<evidence type="ECO:0000256" key="2">
    <source>
        <dbReference type="SAM" id="Phobius"/>
    </source>
</evidence>
<dbReference type="InterPro" id="IPR017868">
    <property type="entry name" value="Filamin/ABP280_repeat-like"/>
</dbReference>
<dbReference type="PROSITE" id="PS50194">
    <property type="entry name" value="FILAMIN_REPEAT"/>
    <property type="match status" value="1"/>
</dbReference>
<dbReference type="OMA" id="DVVHYPN"/>
<dbReference type="OrthoDB" id="5955925at2759"/>
<feature type="transmembrane region" description="Helical" evidence="2">
    <location>
        <begin position="21"/>
        <end position="40"/>
    </location>
</feature>
<dbReference type="InterPro" id="IPR013783">
    <property type="entry name" value="Ig-like_fold"/>
</dbReference>
<organism evidence="3 4">
    <name type="scientific">Exaiptasia diaphana</name>
    <name type="common">Tropical sea anemone</name>
    <name type="synonym">Aiptasia pulchella</name>
    <dbReference type="NCBI Taxonomy" id="2652724"/>
    <lineage>
        <taxon>Eukaryota</taxon>
        <taxon>Metazoa</taxon>
        <taxon>Cnidaria</taxon>
        <taxon>Anthozoa</taxon>
        <taxon>Hexacorallia</taxon>
        <taxon>Actiniaria</taxon>
        <taxon>Aiptasiidae</taxon>
        <taxon>Exaiptasia</taxon>
    </lineage>
</organism>
<sequence>MKSYVKQITAVRFKTVWSISKPIIFIFLLVNVIIVFRYRYRISIHRQISVYIPYKYNGSENTSTNQANFQELQRHFRFHFKRERKARTDWWGILKPCFNNTDWGQVKPGWEKSQRTDASTSLIISQDIRPAREYSRLFIQTKTKDGRLKSFGGDSWRVYLRGPASVSATVFDHDNGTYEALFLLMEPGVYRVQVYLDYSLCDGLRNPPWDWFIKGNSNGKKQKKGSLGYLDDYLYRPLSSNLSITVQQPRHNMSLNDVLVPSSECKEYCAFLYDGYGRWIKKAWSPFLPSTFNTSKVLVKEASGTIVSYGDSLGLRFGNSMSGNPNIRKVYKQADYRYNWIYPIGSEAAELKRNDDLDIDVERIVSYIKKTLDQPSINTEHSTLVLNLGLHYAVTVNFSTYQYVLERVLDLFFANQTLEHQGRQRARYKTNIIWKTTSQIKKENAGSLNETSNRFFTAQRVQLFNAYATWRMCKAGIPVVDVHQVTLSYPPGPMDVVHYPNYVFKQAEDALANFKRFYNNNISLIDRTCIQ</sequence>
<dbReference type="PANTHER" id="PTHR16165">
    <property type="entry name" value="NXPE FAMILY MEMBER"/>
    <property type="match status" value="1"/>
</dbReference>
<dbReference type="Proteomes" id="UP000887567">
    <property type="component" value="Unplaced"/>
</dbReference>
<protein>
    <submittedName>
        <fullName evidence="3">Uncharacterized protein</fullName>
    </submittedName>
</protein>
<name>A0A913YA01_EXADI</name>
<keyword evidence="4" id="KW-1185">Reference proteome</keyword>
<keyword evidence="2" id="KW-0472">Membrane</keyword>
<reference evidence="3" key="1">
    <citation type="submission" date="2022-11" db="UniProtKB">
        <authorList>
            <consortium name="EnsemblMetazoa"/>
        </authorList>
    </citation>
    <scope>IDENTIFICATION</scope>
</reference>
<proteinExistence type="predicted"/>
<dbReference type="InterPro" id="IPR014756">
    <property type="entry name" value="Ig_E-set"/>
</dbReference>
<keyword evidence="2" id="KW-0812">Transmembrane</keyword>
<dbReference type="EnsemblMetazoa" id="XM_021060845.2">
    <property type="protein sequence ID" value="XP_020916504.1"/>
    <property type="gene ID" value="LOC110253894"/>
</dbReference>
<accession>A0A913YA01</accession>
<evidence type="ECO:0000256" key="1">
    <source>
        <dbReference type="PROSITE-ProRule" id="PRU00087"/>
    </source>
</evidence>
<evidence type="ECO:0000313" key="4">
    <source>
        <dbReference type="Proteomes" id="UP000887567"/>
    </source>
</evidence>
<keyword evidence="2" id="KW-1133">Transmembrane helix</keyword>
<evidence type="ECO:0000313" key="3">
    <source>
        <dbReference type="EnsemblMetazoa" id="XP_020916504.1"/>
    </source>
</evidence>
<dbReference type="GeneID" id="110253894"/>
<feature type="repeat" description="Filamin" evidence="1">
    <location>
        <begin position="113"/>
        <end position="213"/>
    </location>
</feature>